<evidence type="ECO:0000313" key="2">
    <source>
        <dbReference type="Proteomes" id="UP000279470"/>
    </source>
</evidence>
<keyword evidence="2" id="KW-1185">Reference proteome</keyword>
<sequence length="60" mass="6767">MNIKINTIILTWILLTCVIACKPKDHSIYDIKSPCATNNKIYTNGHEPCIKRTPIGNKLV</sequence>
<reference evidence="2" key="1">
    <citation type="submission" date="2018-11" db="EMBL/GenBank/DDBJ databases">
        <title>Phylogenetic, genomic, and biogeographic characterization of a novel and ubiquitous marine invertebrate-associated Rickettsiales parasite, Candidatus Marinoinvertebrata rohwerii, gen. nov., sp. nov.</title>
        <authorList>
            <person name="Klinges J.G."/>
            <person name="Rosales S.M."/>
            <person name="Mcminds R."/>
            <person name="Shaver E.C."/>
            <person name="Shantz A."/>
            <person name="Peters E.C."/>
            <person name="Burkepile D.E."/>
            <person name="Silliman B.R."/>
            <person name="Vega Thurber R.L."/>
        </authorList>
    </citation>
    <scope>NUCLEOTIDE SEQUENCE [LARGE SCALE GENOMIC DNA]</scope>
    <source>
        <strain evidence="2">a_cerv_44</strain>
    </source>
</reference>
<comment type="caution">
    <text evidence="1">The sequence shown here is derived from an EMBL/GenBank/DDBJ whole genome shotgun (WGS) entry which is preliminary data.</text>
</comment>
<dbReference type="Proteomes" id="UP000279470">
    <property type="component" value="Unassembled WGS sequence"/>
</dbReference>
<dbReference type="AlphaFoldDB" id="A0A3S0A4W2"/>
<gene>
    <name evidence="1" type="ORF">EIC27_05885</name>
</gene>
<dbReference type="RefSeq" id="WP_126045157.1">
    <property type="nucleotide sequence ID" value="NZ_RXFM01000094.1"/>
</dbReference>
<proteinExistence type="predicted"/>
<name>A0A3S0A4W2_9RICK</name>
<evidence type="ECO:0000313" key="1">
    <source>
        <dbReference type="EMBL" id="RST62869.1"/>
    </source>
</evidence>
<dbReference type="OrthoDB" id="8480679at2"/>
<protein>
    <submittedName>
        <fullName evidence="1">Uncharacterized protein</fullName>
    </submittedName>
</protein>
<dbReference type="EMBL" id="RXFM01000094">
    <property type="protein sequence ID" value="RST62869.1"/>
    <property type="molecule type" value="Genomic_DNA"/>
</dbReference>
<accession>A0A3S0A4W2</accession>
<organism evidence="1 2">
    <name type="scientific">Candidatus Aquarickettsia rohweri</name>
    <dbReference type="NCBI Taxonomy" id="2602574"/>
    <lineage>
        <taxon>Bacteria</taxon>
        <taxon>Pseudomonadati</taxon>
        <taxon>Pseudomonadota</taxon>
        <taxon>Alphaproteobacteria</taxon>
        <taxon>Rickettsiales</taxon>
        <taxon>Candidatus Midichloriaceae</taxon>
        <taxon>Candidatus Aquarickettsia</taxon>
    </lineage>
</organism>